<evidence type="ECO:0000313" key="3">
    <source>
        <dbReference type="Proteomes" id="UP001501581"/>
    </source>
</evidence>
<organism evidence="2 3">
    <name type="scientific">Nocardioides dubius</name>
    <dbReference type="NCBI Taxonomy" id="317019"/>
    <lineage>
        <taxon>Bacteria</taxon>
        <taxon>Bacillati</taxon>
        <taxon>Actinomycetota</taxon>
        <taxon>Actinomycetes</taxon>
        <taxon>Propionibacteriales</taxon>
        <taxon>Nocardioidaceae</taxon>
        <taxon>Nocardioides</taxon>
    </lineage>
</organism>
<protein>
    <recommendedName>
        <fullName evidence="4">DivIVA domain-containing protein</fullName>
    </recommendedName>
</protein>
<evidence type="ECO:0000313" key="2">
    <source>
        <dbReference type="EMBL" id="GAA1106758.1"/>
    </source>
</evidence>
<evidence type="ECO:0008006" key="4">
    <source>
        <dbReference type="Google" id="ProtNLM"/>
    </source>
</evidence>
<dbReference type="Proteomes" id="UP001501581">
    <property type="component" value="Unassembled WGS sequence"/>
</dbReference>
<feature type="region of interest" description="Disordered" evidence="1">
    <location>
        <begin position="85"/>
        <end position="120"/>
    </location>
</feature>
<dbReference type="InterPro" id="IPR019933">
    <property type="entry name" value="DivIVA_domain"/>
</dbReference>
<keyword evidence="3" id="KW-1185">Reference proteome</keyword>
<gene>
    <name evidence="2" type="ORF">GCM10009668_28210</name>
</gene>
<reference evidence="3" key="1">
    <citation type="journal article" date="2019" name="Int. J. Syst. Evol. Microbiol.">
        <title>The Global Catalogue of Microorganisms (GCM) 10K type strain sequencing project: providing services to taxonomists for standard genome sequencing and annotation.</title>
        <authorList>
            <consortium name="The Broad Institute Genomics Platform"/>
            <consortium name="The Broad Institute Genome Sequencing Center for Infectious Disease"/>
            <person name="Wu L."/>
            <person name="Ma J."/>
        </authorList>
    </citation>
    <scope>NUCLEOTIDE SEQUENCE [LARGE SCALE GENOMIC DNA]</scope>
    <source>
        <strain evidence="3">JCM 13008</strain>
    </source>
</reference>
<accession>A0ABP4EF87</accession>
<proteinExistence type="predicted"/>
<feature type="region of interest" description="Disordered" evidence="1">
    <location>
        <begin position="24"/>
        <end position="51"/>
    </location>
</feature>
<dbReference type="RefSeq" id="WP_343995444.1">
    <property type="nucleotide sequence ID" value="NZ_BAAALG010000011.1"/>
</dbReference>
<dbReference type="Gene3D" id="6.10.250.660">
    <property type="match status" value="1"/>
</dbReference>
<name>A0ABP4EF87_9ACTN</name>
<sequence>MMWLFAALAVLALGAIAVVASGRGEPMREAGPDRAPFTVGEAGPLGPGTALRGEHLRQARFSTAIRGYRMDEVDALLARLATQLEQAEQATEQRAEPAVPGANPTPPGSMRGFVDEAPSS</sequence>
<dbReference type="EMBL" id="BAAALG010000011">
    <property type="protein sequence ID" value="GAA1106758.1"/>
    <property type="molecule type" value="Genomic_DNA"/>
</dbReference>
<evidence type="ECO:0000256" key="1">
    <source>
        <dbReference type="SAM" id="MobiDB-lite"/>
    </source>
</evidence>
<dbReference type="NCBIfam" id="TIGR03544">
    <property type="entry name" value="DivI1A_domain"/>
    <property type="match status" value="1"/>
</dbReference>
<comment type="caution">
    <text evidence="2">The sequence shown here is derived from an EMBL/GenBank/DDBJ whole genome shotgun (WGS) entry which is preliminary data.</text>
</comment>